<accession>A0ABM7RQM1</accession>
<reference evidence="1 2" key="1">
    <citation type="submission" date="2016-04" db="EMBL/GenBank/DDBJ databases">
        <title>Complete genome sequence of Pseudomonas sp. LAB-08 isolated from TCE contaminated aquifer soil.</title>
        <authorList>
            <person name="Dohra H."/>
            <person name="Suzuki K."/>
            <person name="Fatma A."/>
            <person name="Inuzuka Y."/>
            <person name="Honjo M."/>
            <person name="Tashiro Y."/>
            <person name="Futamata H."/>
        </authorList>
    </citation>
    <scope>NUCLEOTIDE SEQUENCE [LARGE SCALE GENOMIC DNA]</scope>
    <source>
        <strain evidence="1 2">LAB-08</strain>
    </source>
</reference>
<proteinExistence type="predicted"/>
<keyword evidence="2" id="KW-1185">Reference proteome</keyword>
<evidence type="ECO:0000313" key="2">
    <source>
        <dbReference type="Proteomes" id="UP000218595"/>
    </source>
</evidence>
<name>A0ABM7RQM1_9PSED</name>
<gene>
    <name evidence="1" type="ORF">LAB08_R22080</name>
</gene>
<evidence type="ECO:0008006" key="3">
    <source>
        <dbReference type="Google" id="ProtNLM"/>
    </source>
</evidence>
<dbReference type="Proteomes" id="UP000218595">
    <property type="component" value="Chromosome"/>
</dbReference>
<protein>
    <recommendedName>
        <fullName evidence="3">EthD domain-containing protein</fullName>
    </recommendedName>
</protein>
<dbReference type="EMBL" id="AP017423">
    <property type="protein sequence ID" value="BCX67573.1"/>
    <property type="molecule type" value="Genomic_DNA"/>
</dbReference>
<dbReference type="InterPro" id="IPR011008">
    <property type="entry name" value="Dimeric_a/b-barrel"/>
</dbReference>
<sequence>MTRKAVLFSEMTPGATQEDEFNHWYDTEHIPPRMQAPGFVSAQRFRNADGPAYLALYELQDKCALLTPEYKEIKASSGESTRRIVAGAKDVTRYIGEEISSWKNPQAHNASSSEAALVYAVFFTVPAPRTEAFDRWYEEDHIPTLLDCSDWLAVRRFRIVDGEPQPFTHLALHYLATADALQSSAREQANNSPWRMQLAQEEWFTAHSGVFRGIGQPFVAART</sequence>
<dbReference type="RefSeq" id="WP_096512170.1">
    <property type="nucleotide sequence ID" value="NZ_AP017423.2"/>
</dbReference>
<dbReference type="SUPFAM" id="SSF54909">
    <property type="entry name" value="Dimeric alpha+beta barrel"/>
    <property type="match status" value="2"/>
</dbReference>
<organism evidence="1 2">
    <name type="scientific">Pseudomonas izuensis</name>
    <dbReference type="NCBI Taxonomy" id="2684212"/>
    <lineage>
        <taxon>Bacteria</taxon>
        <taxon>Pseudomonadati</taxon>
        <taxon>Pseudomonadota</taxon>
        <taxon>Gammaproteobacteria</taxon>
        <taxon>Pseudomonadales</taxon>
        <taxon>Pseudomonadaceae</taxon>
        <taxon>Pseudomonas</taxon>
    </lineage>
</organism>
<evidence type="ECO:0000313" key="1">
    <source>
        <dbReference type="EMBL" id="BCX67573.1"/>
    </source>
</evidence>